<proteinExistence type="predicted"/>
<evidence type="ECO:0000259" key="3">
    <source>
        <dbReference type="PROSITE" id="PS51390"/>
    </source>
</evidence>
<dbReference type="GO" id="GO:0005615">
    <property type="term" value="C:extracellular space"/>
    <property type="evidence" value="ECO:0007669"/>
    <property type="project" value="TreeGrafter"/>
</dbReference>
<dbReference type="SUPFAM" id="SSF57256">
    <property type="entry name" value="Elafin-like"/>
    <property type="match status" value="2"/>
</dbReference>
<dbReference type="SMART" id="SM00217">
    <property type="entry name" value="WAP"/>
    <property type="match status" value="2"/>
</dbReference>
<feature type="domain" description="WAP" evidence="3">
    <location>
        <begin position="37"/>
        <end position="86"/>
    </location>
</feature>
<dbReference type="GO" id="GO:0019731">
    <property type="term" value="P:antibacterial humoral response"/>
    <property type="evidence" value="ECO:0007669"/>
    <property type="project" value="TreeGrafter"/>
</dbReference>
<dbReference type="PROSITE" id="PS51390">
    <property type="entry name" value="WAP"/>
    <property type="match status" value="2"/>
</dbReference>
<organism evidence="4 5">
    <name type="scientific">Salarias fasciatus</name>
    <name type="common">Jewelled blenny</name>
    <name type="synonym">Blennius fasciatus</name>
    <dbReference type="NCBI Taxonomy" id="181472"/>
    <lineage>
        <taxon>Eukaryota</taxon>
        <taxon>Metazoa</taxon>
        <taxon>Chordata</taxon>
        <taxon>Craniata</taxon>
        <taxon>Vertebrata</taxon>
        <taxon>Euteleostomi</taxon>
        <taxon>Actinopterygii</taxon>
        <taxon>Neopterygii</taxon>
        <taxon>Teleostei</taxon>
        <taxon>Neoteleostei</taxon>
        <taxon>Acanthomorphata</taxon>
        <taxon>Ovalentaria</taxon>
        <taxon>Blenniimorphae</taxon>
        <taxon>Blenniiformes</taxon>
        <taxon>Blennioidei</taxon>
        <taxon>Blenniidae</taxon>
        <taxon>Salariinae</taxon>
        <taxon>Salarias</taxon>
    </lineage>
</organism>
<dbReference type="AlphaFoldDB" id="A0A672IRF4"/>
<dbReference type="PANTHER" id="PTHR19441:SF30">
    <property type="entry name" value="ELAFIN"/>
    <property type="match status" value="1"/>
</dbReference>
<keyword evidence="2" id="KW-1015">Disulfide bond</keyword>
<sequence length="141" mass="15504">MDFAHGDGLGPFADVDDGAACQQPANVSGRIHSVSFITLKDGVCPRFNLVQNVRCSGLRRCIRDSNCPGSLKCCTNRCGRVCVRPIKIVKDGVCPRFNLVQNVRCSGLRRCIRDNNCPGRLKCCINKCGRVCVQPRNFGEM</sequence>
<dbReference type="GO" id="GO:0045087">
    <property type="term" value="P:innate immune response"/>
    <property type="evidence" value="ECO:0007669"/>
    <property type="project" value="TreeGrafter"/>
</dbReference>
<dbReference type="GO" id="GO:0004867">
    <property type="term" value="F:serine-type endopeptidase inhibitor activity"/>
    <property type="evidence" value="ECO:0007669"/>
    <property type="project" value="TreeGrafter"/>
</dbReference>
<keyword evidence="5" id="KW-1185">Reference proteome</keyword>
<dbReference type="InterPro" id="IPR050514">
    <property type="entry name" value="WAP_four-disulfide_core"/>
</dbReference>
<dbReference type="PRINTS" id="PR00003">
    <property type="entry name" value="4DISULPHCORE"/>
</dbReference>
<dbReference type="Pfam" id="PF00095">
    <property type="entry name" value="WAP"/>
    <property type="match status" value="2"/>
</dbReference>
<reference evidence="4" key="2">
    <citation type="submission" date="2025-08" db="UniProtKB">
        <authorList>
            <consortium name="Ensembl"/>
        </authorList>
    </citation>
    <scope>IDENTIFICATION</scope>
</reference>
<dbReference type="Proteomes" id="UP000472267">
    <property type="component" value="Chromosome 20"/>
</dbReference>
<accession>A0A672IRF4</accession>
<dbReference type="PANTHER" id="PTHR19441">
    <property type="entry name" value="WHEY ACDIC PROTEIN WAP"/>
    <property type="match status" value="1"/>
</dbReference>
<reference evidence="4" key="1">
    <citation type="submission" date="2019-06" db="EMBL/GenBank/DDBJ databases">
        <authorList>
            <consortium name="Wellcome Sanger Institute Data Sharing"/>
        </authorList>
    </citation>
    <scope>NUCLEOTIDE SEQUENCE [LARGE SCALE GENOMIC DNA]</scope>
</reference>
<evidence type="ECO:0000256" key="1">
    <source>
        <dbReference type="ARBA" id="ARBA00022729"/>
    </source>
</evidence>
<dbReference type="Gene3D" id="4.10.75.10">
    <property type="entry name" value="Elafin-like"/>
    <property type="match status" value="2"/>
</dbReference>
<protein>
    <recommendedName>
        <fullName evidence="3">WAP domain-containing protein</fullName>
    </recommendedName>
</protein>
<dbReference type="InterPro" id="IPR036645">
    <property type="entry name" value="Elafin-like_sf"/>
</dbReference>
<evidence type="ECO:0000313" key="4">
    <source>
        <dbReference type="Ensembl" id="ENSSFAP00005044446.1"/>
    </source>
</evidence>
<feature type="domain" description="WAP" evidence="3">
    <location>
        <begin position="87"/>
        <end position="136"/>
    </location>
</feature>
<evidence type="ECO:0000256" key="2">
    <source>
        <dbReference type="ARBA" id="ARBA00023157"/>
    </source>
</evidence>
<name>A0A672IRF4_SALFA</name>
<evidence type="ECO:0000313" key="5">
    <source>
        <dbReference type="Proteomes" id="UP000472267"/>
    </source>
</evidence>
<dbReference type="Ensembl" id="ENSSFAT00005046011.1">
    <property type="protein sequence ID" value="ENSSFAP00005044446.1"/>
    <property type="gene ID" value="ENSSFAG00005021873.1"/>
</dbReference>
<dbReference type="InterPro" id="IPR008197">
    <property type="entry name" value="WAP_dom"/>
</dbReference>
<keyword evidence="1" id="KW-0732">Signal</keyword>
<reference evidence="4" key="3">
    <citation type="submission" date="2025-09" db="UniProtKB">
        <authorList>
            <consortium name="Ensembl"/>
        </authorList>
    </citation>
    <scope>IDENTIFICATION</scope>
</reference>
<dbReference type="InParanoid" id="A0A672IRF4"/>